<proteinExistence type="predicted"/>
<evidence type="ECO:0000256" key="1">
    <source>
        <dbReference type="ARBA" id="ARBA00023125"/>
    </source>
</evidence>
<dbReference type="GO" id="GO:0003677">
    <property type="term" value="F:DNA binding"/>
    <property type="evidence" value="ECO:0007669"/>
    <property type="project" value="UniProtKB-KW"/>
</dbReference>
<evidence type="ECO:0000259" key="2">
    <source>
        <dbReference type="Pfam" id="PF07282"/>
    </source>
</evidence>
<reference evidence="3" key="1">
    <citation type="journal article" date="2020" name="mSystems">
        <title>Genome- and Community-Level Interaction Insights into Carbon Utilization and Element Cycling Functions of Hydrothermarchaeota in Hydrothermal Sediment.</title>
        <authorList>
            <person name="Zhou Z."/>
            <person name="Liu Y."/>
            <person name="Xu W."/>
            <person name="Pan J."/>
            <person name="Luo Z.H."/>
            <person name="Li M."/>
        </authorList>
    </citation>
    <scope>NUCLEOTIDE SEQUENCE [LARGE SCALE GENOMIC DNA]</scope>
    <source>
        <strain evidence="3">SpSt-609</strain>
    </source>
</reference>
<accession>A0A7C4RW23</accession>
<dbReference type="InterPro" id="IPR010095">
    <property type="entry name" value="Cas12f1-like_TNB"/>
</dbReference>
<name>A0A7C4RW23_9BACT</name>
<sequence length="39" mass="4488">MLEELEEKTKLVGIKFVYVNESYTSKTCSVYGTKNIVKD</sequence>
<feature type="domain" description="Cas12f1-like TNB" evidence="2">
    <location>
        <begin position="3"/>
        <end position="34"/>
    </location>
</feature>
<evidence type="ECO:0000313" key="3">
    <source>
        <dbReference type="EMBL" id="HGU40314.1"/>
    </source>
</evidence>
<protein>
    <recommendedName>
        <fullName evidence="2">Cas12f1-like TNB domain-containing protein</fullName>
    </recommendedName>
</protein>
<keyword evidence="1" id="KW-0238">DNA-binding</keyword>
<organism evidence="3">
    <name type="scientific">Fervidobacterium thailandense</name>
    <dbReference type="NCBI Taxonomy" id="1008305"/>
    <lineage>
        <taxon>Bacteria</taxon>
        <taxon>Thermotogati</taxon>
        <taxon>Thermotogota</taxon>
        <taxon>Thermotogae</taxon>
        <taxon>Thermotogales</taxon>
        <taxon>Fervidobacteriaceae</taxon>
        <taxon>Fervidobacterium</taxon>
    </lineage>
</organism>
<gene>
    <name evidence="3" type="ORF">ENT77_03850</name>
</gene>
<dbReference type="Pfam" id="PF07282">
    <property type="entry name" value="Cas12f1-like_TNB"/>
    <property type="match status" value="1"/>
</dbReference>
<comment type="caution">
    <text evidence="3">The sequence shown here is derived from an EMBL/GenBank/DDBJ whole genome shotgun (WGS) entry which is preliminary data.</text>
</comment>
<dbReference type="AlphaFoldDB" id="A0A7C4RW23"/>
<dbReference type="EMBL" id="DSZY01000017">
    <property type="protein sequence ID" value="HGU40314.1"/>
    <property type="molecule type" value="Genomic_DNA"/>
</dbReference>